<reference evidence="3" key="1">
    <citation type="submission" date="2022-10" db="EMBL/GenBank/DDBJ databases">
        <authorList>
            <person name="Chen Y."/>
            <person name="Dougan E. K."/>
            <person name="Chan C."/>
            <person name="Rhodes N."/>
            <person name="Thang M."/>
        </authorList>
    </citation>
    <scope>NUCLEOTIDE SEQUENCE</scope>
</reference>
<dbReference type="EMBL" id="CAMXCT010000030">
    <property type="protein sequence ID" value="CAI3972731.1"/>
    <property type="molecule type" value="Genomic_DNA"/>
</dbReference>
<feature type="compositionally biased region" description="Basic and acidic residues" evidence="2">
    <location>
        <begin position="212"/>
        <end position="221"/>
    </location>
</feature>
<evidence type="ECO:0000313" key="4">
    <source>
        <dbReference type="EMBL" id="CAL1126106.1"/>
    </source>
</evidence>
<accession>A0A9P1BJH4</accession>
<feature type="compositionally biased region" description="Basic and acidic residues" evidence="2">
    <location>
        <begin position="382"/>
        <end position="391"/>
    </location>
</feature>
<feature type="region of interest" description="Disordered" evidence="2">
    <location>
        <begin position="137"/>
        <end position="294"/>
    </location>
</feature>
<evidence type="ECO:0000256" key="2">
    <source>
        <dbReference type="SAM" id="MobiDB-lite"/>
    </source>
</evidence>
<feature type="compositionally biased region" description="Acidic residues" evidence="2">
    <location>
        <begin position="659"/>
        <end position="668"/>
    </location>
</feature>
<feature type="compositionally biased region" description="Basic and acidic residues" evidence="2">
    <location>
        <begin position="359"/>
        <end position="372"/>
    </location>
</feature>
<feature type="coiled-coil region" evidence="1">
    <location>
        <begin position="1221"/>
        <end position="1248"/>
    </location>
</feature>
<feature type="compositionally biased region" description="Basic and acidic residues" evidence="2">
    <location>
        <begin position="542"/>
        <end position="578"/>
    </location>
</feature>
<keyword evidence="5" id="KW-1185">Reference proteome</keyword>
<feature type="compositionally biased region" description="Basic and acidic residues" evidence="2">
    <location>
        <begin position="273"/>
        <end position="294"/>
    </location>
</feature>
<sequence length="1559" mass="174208">MATMPSLQMLSREWENTEEIRDRVRKDGVLLWKEAWEDKLKIDIHHTAKNYSVLRPLCQRLQDSNGAVGMHTVPKIQHQIKMLYMTMNIPCPPKRDLKQAAKDVKKCLVLIKQKLQRGQICRSFPFRKLMALVYDPEEREELQNNDDDGSDDDGEEIPSDPDSEDENADSLPLENDQPQASQPFAEEEQPGTPPKAPTQPAAAEVIEINETPCKEEPEHVSQQEFSGSEDEKERGEEEAAGMLEAGEGELDNSYHEESLALNENHVGTMGDDPGSKGDLDSDLDSRPKKKEERIEELQKKLAVLRKQVTSAKAKESLSSSSTAVPVLESLPFGGDDVDTQDHPLLDDLAKTYDFPEEKYHIFGDSEPHENTVLRRQQLGLRKKGEDEEKAPTKAKGRGKGRGKGKKVEKKQTAVDQEDTEKDEGKVNGQDENEGEGKDDSKTKAGQDNDPNEKGDGVNTDTKEVKKKEQGSWCPKLPKQKRTPTQKEPTGASQGAPGKETPGTKVAQSGSQAEKMPTGKNSGESGKKKDKDLKPKTPKKKKNEKEPESHEMKGTRGKKRETEESKSAEDLEVVEKGAADPKGAGACEKPAPTKRVRTKQPQNTETPASKRVENSGDGMGDAKPTKAPASKKTKKTKQKKPRCTALSRPDLWKTHGYESDPIEDSEEEERSEKEEVEGSAKEDAKVEVPRRKAAQAKAKTSKPQQANPGDDKQEKKKKNPRKEGSPEEEEAPPKRRRRRSSSPASFARRNCPTSEFGKAKWHALKRAFTELIRPRLTTYSAHEDKFWQFATSEWKKDDIEVLSIKGMARPPRAAGLPEQFLHNAYGFLEFFCGQAWVSTVMRASGATEEEIRSNEAPQSKPKRALAKPVTARPVATPARGSGKASQAPCSPPGSGNPAHLKRQKSRPDDPDKDQTINELRQASKQMMKELEALRVQVGRDGGSSSGDPFCKSRAAKAAAVKATAAKSKASPPMPEPNAGPPAPELPETDAAKQARLRRLCERKPSGKINVPLALHEKWLKANRDERDSMVDKLDEVGWDKDRFVTHMTRIIQKSSKLSKKRRGWHTEESMSTKLKWSKQYIKSVVAYCRRKGNEKLVKKDRYNKKIDKFYVEIEEEDENVSEDEEIERTEETEVRDGGVSLNRLGRRQGAGVPELPETSDSETDVEGKEKDAKVSNSAEEEWERFKKFADSLLVKCTKLSEIITDLEQALEESGKTPDTGDHKRATKSVQNLENAVKVLEAEFEACEQVKASMAKHKKAVPGSAGETEFSGYNFILWLCEKIEAQILKTTLACSKVTTSESGDPGLELLHHFAKLIANGAGEPSKEGRSKQMVESENEFMEYFDRDCEIESSQPVKSDRGPTLLHLGATFDAGSFDWDQVKGPQTSPMLGANDAYGFALADRISCTSWQMEQGFLQYNYADGTSAMNRALSTMYGCGYWVNKNCAKSLSRQLFFFLYVYGRLAHETLAVGKNRYSLMPKLHYLSHVALQLRQQSDLVDWCQNPLGCSVQLQEDFIGRPSRASRRVNIRQLHRNVIHRCLILAQLALQRSDGDQRGRDCYD</sequence>
<feature type="region of interest" description="Disordered" evidence="2">
    <location>
        <begin position="960"/>
        <end position="985"/>
    </location>
</feature>
<name>A0A9P1BJH4_9DINO</name>
<evidence type="ECO:0000313" key="3">
    <source>
        <dbReference type="EMBL" id="CAI3972731.1"/>
    </source>
</evidence>
<feature type="compositionally biased region" description="Basic residues" evidence="2">
    <location>
        <begin position="392"/>
        <end position="408"/>
    </location>
</feature>
<feature type="region of interest" description="Disordered" evidence="2">
    <location>
        <begin position="359"/>
        <end position="750"/>
    </location>
</feature>
<feature type="compositionally biased region" description="Basic and acidic residues" evidence="2">
    <location>
        <begin position="434"/>
        <end position="469"/>
    </location>
</feature>
<dbReference type="EMBL" id="CAMXCT030000030">
    <property type="protein sequence ID" value="CAL4760043.1"/>
    <property type="molecule type" value="Genomic_DNA"/>
</dbReference>
<evidence type="ECO:0000256" key="1">
    <source>
        <dbReference type="SAM" id="Coils"/>
    </source>
</evidence>
<keyword evidence="1" id="KW-0175">Coiled coil</keyword>
<dbReference type="Proteomes" id="UP001152797">
    <property type="component" value="Unassembled WGS sequence"/>
</dbReference>
<feature type="compositionally biased region" description="Low complexity" evidence="2">
    <location>
        <begin position="960"/>
        <end position="969"/>
    </location>
</feature>
<feature type="region of interest" description="Disordered" evidence="2">
    <location>
        <begin position="847"/>
        <end position="913"/>
    </location>
</feature>
<reference evidence="4" key="2">
    <citation type="submission" date="2024-04" db="EMBL/GenBank/DDBJ databases">
        <authorList>
            <person name="Chen Y."/>
            <person name="Shah S."/>
            <person name="Dougan E. K."/>
            <person name="Thang M."/>
            <person name="Chan C."/>
        </authorList>
    </citation>
    <scope>NUCLEOTIDE SEQUENCE [LARGE SCALE GENOMIC DNA]</scope>
</reference>
<feature type="compositionally biased region" description="Acidic residues" evidence="2">
    <location>
        <begin position="137"/>
        <end position="168"/>
    </location>
</feature>
<protein>
    <submittedName>
        <fullName evidence="3">Uncharacterized protein</fullName>
    </submittedName>
</protein>
<organism evidence="3">
    <name type="scientific">Cladocopium goreaui</name>
    <dbReference type="NCBI Taxonomy" id="2562237"/>
    <lineage>
        <taxon>Eukaryota</taxon>
        <taxon>Sar</taxon>
        <taxon>Alveolata</taxon>
        <taxon>Dinophyceae</taxon>
        <taxon>Suessiales</taxon>
        <taxon>Symbiodiniaceae</taxon>
        <taxon>Cladocopium</taxon>
    </lineage>
</organism>
<comment type="caution">
    <text evidence="3">The sequence shown here is derived from an EMBL/GenBank/DDBJ whole genome shotgun (WGS) entry which is preliminary data.</text>
</comment>
<gene>
    <name evidence="3" type="ORF">C1SCF055_LOCUS1291</name>
</gene>
<feature type="compositionally biased region" description="Pro residues" evidence="2">
    <location>
        <begin position="970"/>
        <end position="983"/>
    </location>
</feature>
<feature type="compositionally biased region" description="Basic and acidic residues" evidence="2">
    <location>
        <begin position="524"/>
        <end position="534"/>
    </location>
</feature>
<feature type="compositionally biased region" description="Basic and acidic residues" evidence="2">
    <location>
        <begin position="904"/>
        <end position="913"/>
    </location>
</feature>
<dbReference type="EMBL" id="CAMXCT020000030">
    <property type="protein sequence ID" value="CAL1126106.1"/>
    <property type="molecule type" value="Genomic_DNA"/>
</dbReference>
<feature type="compositionally biased region" description="Basic and acidic residues" evidence="2">
    <location>
        <begin position="669"/>
        <end position="689"/>
    </location>
</feature>
<evidence type="ECO:0000313" key="5">
    <source>
        <dbReference type="Proteomes" id="UP001152797"/>
    </source>
</evidence>
<feature type="compositionally biased region" description="Basic residues" evidence="2">
    <location>
        <begin position="628"/>
        <end position="641"/>
    </location>
</feature>
<proteinExistence type="predicted"/>
<feature type="region of interest" description="Disordered" evidence="2">
    <location>
        <begin position="1119"/>
        <end position="1175"/>
    </location>
</feature>